<comment type="similarity">
    <text evidence="1">Belongs to the glycosyl hydrolase 16 family.</text>
</comment>
<dbReference type="GO" id="GO:0005975">
    <property type="term" value="P:carbohydrate metabolic process"/>
    <property type="evidence" value="ECO:0007669"/>
    <property type="project" value="InterPro"/>
</dbReference>
<dbReference type="InterPro" id="IPR013320">
    <property type="entry name" value="ConA-like_dom_sf"/>
</dbReference>
<dbReference type="PROSITE" id="PS51762">
    <property type="entry name" value="GH16_2"/>
    <property type="match status" value="1"/>
</dbReference>
<dbReference type="RefSeq" id="WP_127344752.1">
    <property type="nucleotide sequence ID" value="NZ_RJJX01000027.1"/>
</dbReference>
<dbReference type="Proteomes" id="UP000282985">
    <property type="component" value="Unassembled WGS sequence"/>
</dbReference>
<sequence>MNFFLASKLRKASNTEAIEKKRDELRTKFEEFVAFSESEELKDFYELEKEVLSDSFKVNRKQIENKTYKKSNLYKVERDFKRYQRSRRFKVYFRLKDSSELSTFQLMRESDEISRYRELSILVKSASFNRKKQAQELSEFKSMKRSPRIKEYFKFKNSRSYKIYSQLLKSADLKKYIQLEEQISSEAFLEEKKFLLDKKRFEKTEDYQKFQTYQNLKNSEVFMHFFKYQKEKPFEEIKNWKLSFLDEFEENQLDKNKWITRYYWGDKLLNKGFSLDGDLHLFTDGDNIQISNSVLKLIAKKEKKEGLAWNSNYGFIPRDFDYTSAIINTGQSFRQKYGRFEAKIKVNSSNTVIPSFWMLSNKSLPHVDILKTHLNGKIVTGCYNGEESKLQKSQFKVKGIDLSKGYFIYTLDWSENELIWKINDVVVATQKQGIPKVEMYLNFCLSVPKDNDNLNASLDIDWVRCYSKKA</sequence>
<comment type="caution">
    <text evidence="3">The sequence shown here is derived from an EMBL/GenBank/DDBJ whole genome shotgun (WGS) entry which is preliminary data.</text>
</comment>
<dbReference type="SUPFAM" id="SSF49899">
    <property type="entry name" value="Concanavalin A-like lectins/glucanases"/>
    <property type="match status" value="1"/>
</dbReference>
<dbReference type="PANTHER" id="PTHR10963:SF55">
    <property type="entry name" value="GLYCOSIDE HYDROLASE FAMILY 16 PROTEIN"/>
    <property type="match status" value="1"/>
</dbReference>
<gene>
    <name evidence="3" type="ORF">DLK05_14825</name>
</gene>
<feature type="domain" description="GH16" evidence="2">
    <location>
        <begin position="211"/>
        <end position="470"/>
    </location>
</feature>
<name>A0A434AFK3_9BACT</name>
<evidence type="ECO:0000259" key="2">
    <source>
        <dbReference type="PROSITE" id="PS51762"/>
    </source>
</evidence>
<dbReference type="InterPro" id="IPR050546">
    <property type="entry name" value="Glycosyl_Hydrlase_16"/>
</dbReference>
<accession>A0A434AFK3</accession>
<evidence type="ECO:0000313" key="3">
    <source>
        <dbReference type="EMBL" id="RUT73154.1"/>
    </source>
</evidence>
<keyword evidence="4" id="KW-1185">Reference proteome</keyword>
<reference evidence="3 4" key="1">
    <citation type="submission" date="2018-11" db="EMBL/GenBank/DDBJ databases">
        <title>Parancylomarina longa gen. nov., sp. nov., isolated from sediments of southern Okinawa.</title>
        <authorList>
            <person name="Fu T."/>
        </authorList>
    </citation>
    <scope>NUCLEOTIDE SEQUENCE [LARGE SCALE GENOMIC DNA]</scope>
    <source>
        <strain evidence="3 4">T3-2 S1-C</strain>
    </source>
</reference>
<organism evidence="3 4">
    <name type="scientific">Ancylomarina longa</name>
    <dbReference type="NCBI Taxonomy" id="2487017"/>
    <lineage>
        <taxon>Bacteria</taxon>
        <taxon>Pseudomonadati</taxon>
        <taxon>Bacteroidota</taxon>
        <taxon>Bacteroidia</taxon>
        <taxon>Marinilabiliales</taxon>
        <taxon>Marinifilaceae</taxon>
        <taxon>Ancylomarina</taxon>
    </lineage>
</organism>
<keyword evidence="3" id="KW-0378">Hydrolase</keyword>
<dbReference type="InterPro" id="IPR000757">
    <property type="entry name" value="Beta-glucanase-like"/>
</dbReference>
<dbReference type="OrthoDB" id="9809583at2"/>
<dbReference type="EMBL" id="RJJX01000027">
    <property type="protein sequence ID" value="RUT73154.1"/>
    <property type="molecule type" value="Genomic_DNA"/>
</dbReference>
<dbReference type="Gene3D" id="2.60.120.200">
    <property type="match status" value="1"/>
</dbReference>
<dbReference type="PANTHER" id="PTHR10963">
    <property type="entry name" value="GLYCOSYL HYDROLASE-RELATED"/>
    <property type="match status" value="1"/>
</dbReference>
<protein>
    <submittedName>
        <fullName evidence="3">Glycoside hydrolase family 16 protein</fullName>
    </submittedName>
</protein>
<dbReference type="Pfam" id="PF00722">
    <property type="entry name" value="Glyco_hydro_16"/>
    <property type="match status" value="1"/>
</dbReference>
<proteinExistence type="inferred from homology"/>
<dbReference type="GO" id="GO:0004553">
    <property type="term" value="F:hydrolase activity, hydrolyzing O-glycosyl compounds"/>
    <property type="evidence" value="ECO:0007669"/>
    <property type="project" value="InterPro"/>
</dbReference>
<evidence type="ECO:0000256" key="1">
    <source>
        <dbReference type="ARBA" id="ARBA00006865"/>
    </source>
</evidence>
<dbReference type="AlphaFoldDB" id="A0A434AFK3"/>
<evidence type="ECO:0000313" key="4">
    <source>
        <dbReference type="Proteomes" id="UP000282985"/>
    </source>
</evidence>
<dbReference type="CDD" id="cd08023">
    <property type="entry name" value="GH16_laminarinase_like"/>
    <property type="match status" value="1"/>
</dbReference>